<dbReference type="SUPFAM" id="SSF51679">
    <property type="entry name" value="Bacterial luciferase-like"/>
    <property type="match status" value="1"/>
</dbReference>
<organism evidence="2 4">
    <name type="scientific">Zhongshania marina</name>
    <dbReference type="NCBI Taxonomy" id="2304603"/>
    <lineage>
        <taxon>Bacteria</taxon>
        <taxon>Pseudomonadati</taxon>
        <taxon>Pseudomonadota</taxon>
        <taxon>Gammaproteobacteria</taxon>
        <taxon>Cellvibrionales</taxon>
        <taxon>Spongiibacteraceae</taxon>
        <taxon>Zhongshania</taxon>
    </lineage>
</organism>
<feature type="domain" description="Luciferase-like" evidence="1">
    <location>
        <begin position="21"/>
        <end position="233"/>
    </location>
</feature>
<evidence type="ECO:0000313" key="4">
    <source>
        <dbReference type="Proteomes" id="UP000237222"/>
    </source>
</evidence>
<reference evidence="3 5" key="2">
    <citation type="submission" date="2018-10" db="EMBL/GenBank/DDBJ databases">
        <title>Draft genome sequence of Zhongshania sp. DSW25-10.</title>
        <authorList>
            <person name="Oh J."/>
        </authorList>
    </citation>
    <scope>NUCLEOTIDE SEQUENCE [LARGE SCALE GENOMIC DNA]</scope>
    <source>
        <strain evidence="3 5">DSW25-10</strain>
    </source>
</reference>
<reference evidence="2" key="1">
    <citation type="submission" date="2018-01" db="EMBL/GenBank/DDBJ databases">
        <authorList>
            <person name="Yu X.-D."/>
        </authorList>
    </citation>
    <scope>NUCLEOTIDE SEQUENCE</scope>
    <source>
        <strain evidence="2">ZX-21</strain>
    </source>
</reference>
<dbReference type="GO" id="GO:0016705">
    <property type="term" value="F:oxidoreductase activity, acting on paired donors, with incorporation or reduction of molecular oxygen"/>
    <property type="evidence" value="ECO:0007669"/>
    <property type="project" value="InterPro"/>
</dbReference>
<dbReference type="InterPro" id="IPR011251">
    <property type="entry name" value="Luciferase-like_dom"/>
</dbReference>
<accession>A0A2S4HLN0</accession>
<dbReference type="EC" id="1.-.-.-" evidence="3"/>
<dbReference type="Pfam" id="PF00296">
    <property type="entry name" value="Bac_luciferase"/>
    <property type="match status" value="1"/>
</dbReference>
<dbReference type="PANTHER" id="PTHR30011">
    <property type="entry name" value="ALKANESULFONATE MONOOXYGENASE-RELATED"/>
    <property type="match status" value="1"/>
</dbReference>
<dbReference type="NCBIfam" id="TIGR03619">
    <property type="entry name" value="F420_Rv2161c"/>
    <property type="match status" value="1"/>
</dbReference>
<dbReference type="EMBL" id="PQGG01000003">
    <property type="protein sequence ID" value="POP54611.1"/>
    <property type="molecule type" value="Genomic_DNA"/>
</dbReference>
<evidence type="ECO:0000313" key="3">
    <source>
        <dbReference type="EMBL" id="RNL57516.1"/>
    </source>
</evidence>
<dbReference type="RefSeq" id="WP_103682654.1">
    <property type="nucleotide sequence ID" value="NZ_PQGG01000003.1"/>
</dbReference>
<dbReference type="InterPro" id="IPR036661">
    <property type="entry name" value="Luciferase-like_sf"/>
</dbReference>
<dbReference type="PANTHER" id="PTHR30011:SF32">
    <property type="entry name" value="CONSERVED PROTEIN"/>
    <property type="match status" value="1"/>
</dbReference>
<gene>
    <name evidence="2" type="ORF">C0068_01135</name>
    <name evidence="3" type="ORF">D0911_18695</name>
</gene>
<protein>
    <submittedName>
        <fullName evidence="2">LLM class F420-dependent oxidoreductase</fullName>
    </submittedName>
    <submittedName>
        <fullName evidence="3">TIGR03619 family F420-dependent LLM class oxidoreductase</fullName>
        <ecNumber evidence="3">1.-.-.-</ecNumber>
    </submittedName>
</protein>
<dbReference type="EMBL" id="RHGB01000035">
    <property type="protein sequence ID" value="RNL57516.1"/>
    <property type="molecule type" value="Genomic_DNA"/>
</dbReference>
<evidence type="ECO:0000313" key="5">
    <source>
        <dbReference type="Proteomes" id="UP000274695"/>
    </source>
</evidence>
<dbReference type="AlphaFoldDB" id="A0A2S4HLN0"/>
<proteinExistence type="predicted"/>
<keyword evidence="5" id="KW-1185">Reference proteome</keyword>
<dbReference type="OrthoDB" id="7054686at2"/>
<comment type="caution">
    <text evidence="2">The sequence shown here is derived from an EMBL/GenBank/DDBJ whole genome shotgun (WGS) entry which is preliminary data.</text>
</comment>
<dbReference type="Proteomes" id="UP000274695">
    <property type="component" value="Unassembled WGS sequence"/>
</dbReference>
<evidence type="ECO:0000259" key="1">
    <source>
        <dbReference type="Pfam" id="PF00296"/>
    </source>
</evidence>
<dbReference type="Proteomes" id="UP000237222">
    <property type="component" value="Unassembled WGS sequence"/>
</dbReference>
<dbReference type="InterPro" id="IPR019921">
    <property type="entry name" value="Lucif-like_OxRdtase_Rv2161c"/>
</dbReference>
<name>A0A2S4HLN0_9GAMM</name>
<evidence type="ECO:0000313" key="2">
    <source>
        <dbReference type="EMBL" id="POP54611.1"/>
    </source>
</evidence>
<dbReference type="Gene3D" id="3.20.20.30">
    <property type="entry name" value="Luciferase-like domain"/>
    <property type="match status" value="1"/>
</dbReference>
<dbReference type="InterPro" id="IPR051260">
    <property type="entry name" value="Diverse_substr_monoxygenases"/>
</dbReference>
<keyword evidence="3" id="KW-0560">Oxidoreductase</keyword>
<sequence length="292" mass="32657">MKFAYHHSMCPTEQYLPLTIEAEKLGFDTITMPDSICYPKEGSSKYPYNSDGSREFLDGVPFIEPFLLTAHLAALTSKIRFTTSVHKLAVHEPALIAKSLSSLAILTGNRFGYGVGISPWAEDFEVTNVPWDKRGKRMDEMIEIINGLMTGEYFGYKGEIFDMPEIKICPVPTVRPPILVGGHSTPALRRAARLGDGWIAAGGELDSIKTMVDKINEFRKEYGRDHLPFEFHAMTAEAYSADGIKRLEDIGIDEVLVAFRDVYASEADDKTVEEKIGMMSWYANEVIAKSKQ</sequence>